<protein>
    <submittedName>
        <fullName evidence="1">Uncharacterized protein</fullName>
    </submittedName>
</protein>
<sequence length="43" mass="4989">MGLLDKQVEKLIKELEKVMIEALGMKLLAISYDNKAKIKKREE</sequence>
<dbReference type="Proteomes" id="UP001238096">
    <property type="component" value="Chromosome"/>
</dbReference>
<dbReference type="EMBL" id="CP110509">
    <property type="protein sequence ID" value="WMB27565.1"/>
    <property type="molecule type" value="Genomic_DNA"/>
</dbReference>
<organism evidence="1 2">
    <name type="scientific">Streptococcus didelphis</name>
    <dbReference type="NCBI Taxonomy" id="102886"/>
    <lineage>
        <taxon>Bacteria</taxon>
        <taxon>Bacillati</taxon>
        <taxon>Bacillota</taxon>
        <taxon>Bacilli</taxon>
        <taxon>Lactobacillales</taxon>
        <taxon>Streptococcaceae</taxon>
        <taxon>Streptococcus</taxon>
    </lineage>
</organism>
<keyword evidence="2" id="KW-1185">Reference proteome</keyword>
<gene>
    <name evidence="1" type="ORF">N1496_04985</name>
</gene>
<accession>A0ABY9LF41</accession>
<reference evidence="2" key="1">
    <citation type="submission" date="2022-10" db="EMBL/GenBank/DDBJ databases">
        <title>Streptococcus didelphis as causative of fatal infections in opossums (Didelphis albiventris).</title>
        <authorList>
            <person name="Breyer G.M."/>
            <person name="Da Silva M.E.R.J."/>
            <person name="Siqueira F.M."/>
        </authorList>
    </citation>
    <scope>NUCLEOTIDE SEQUENCE [LARGE SCALE GENOMIC DNA]</scope>
    <source>
        <strain evidence="2">LBVP101/21</strain>
    </source>
</reference>
<proteinExistence type="predicted"/>
<evidence type="ECO:0000313" key="2">
    <source>
        <dbReference type="Proteomes" id="UP001238096"/>
    </source>
</evidence>
<evidence type="ECO:0000313" key="1">
    <source>
        <dbReference type="EMBL" id="WMB27565.1"/>
    </source>
</evidence>
<name>A0ABY9LF41_9STRE</name>
<dbReference type="RefSeq" id="WP_018367039.1">
    <property type="nucleotide sequence ID" value="NZ_CP104407.1"/>
</dbReference>